<protein>
    <submittedName>
        <fullName evidence="2">Uncharacterized protein</fullName>
    </submittedName>
</protein>
<dbReference type="RefSeq" id="WP_274687274.1">
    <property type="nucleotide sequence ID" value="NZ_JAPMOU010000002.1"/>
</dbReference>
<gene>
    <name evidence="2" type="ORF">ORQ98_02880</name>
</gene>
<comment type="caution">
    <text evidence="2">The sequence shown here is derived from an EMBL/GenBank/DDBJ whole genome shotgun (WGS) entry which is preliminary data.</text>
</comment>
<keyword evidence="1" id="KW-0812">Transmembrane</keyword>
<dbReference type="EMBL" id="JAPMOU010000002">
    <property type="protein sequence ID" value="MDE1460907.1"/>
    <property type="molecule type" value="Genomic_DNA"/>
</dbReference>
<name>A0ABT5U3L2_9GAMM</name>
<reference evidence="2 3" key="1">
    <citation type="submission" date="2022-11" db="EMBL/GenBank/DDBJ databases">
        <title>Spartinivicinus poritis sp. nov., isolated from scleractinian coral Porites lutea.</title>
        <authorList>
            <person name="Zhang G."/>
            <person name="Cai L."/>
            <person name="Wei Q."/>
        </authorList>
    </citation>
    <scope>NUCLEOTIDE SEQUENCE [LARGE SCALE GENOMIC DNA]</scope>
    <source>
        <strain evidence="2 3">A2-2</strain>
    </source>
</reference>
<feature type="transmembrane region" description="Helical" evidence="1">
    <location>
        <begin position="6"/>
        <end position="28"/>
    </location>
</feature>
<evidence type="ECO:0000256" key="1">
    <source>
        <dbReference type="SAM" id="Phobius"/>
    </source>
</evidence>
<accession>A0ABT5U3L2</accession>
<evidence type="ECO:0000313" key="2">
    <source>
        <dbReference type="EMBL" id="MDE1460907.1"/>
    </source>
</evidence>
<dbReference type="Proteomes" id="UP001528823">
    <property type="component" value="Unassembled WGS sequence"/>
</dbReference>
<keyword evidence="3" id="KW-1185">Reference proteome</keyword>
<keyword evidence="1" id="KW-1133">Transmembrane helix</keyword>
<proteinExistence type="predicted"/>
<sequence>MKLSELLQLLAVSVTLITLILTTIRFSINRQFQQLKQQADTNLNNVSKKLDNLDKDFKQVFHRQDQHLHEVEKSFLGYQKQVAETYLRKEESFSKIQLLEEKLDKLIQDRPN</sequence>
<keyword evidence="1" id="KW-0472">Membrane</keyword>
<evidence type="ECO:0000313" key="3">
    <source>
        <dbReference type="Proteomes" id="UP001528823"/>
    </source>
</evidence>
<organism evidence="2 3">
    <name type="scientific">Spartinivicinus poritis</name>
    <dbReference type="NCBI Taxonomy" id="2994640"/>
    <lineage>
        <taxon>Bacteria</taxon>
        <taxon>Pseudomonadati</taxon>
        <taxon>Pseudomonadota</taxon>
        <taxon>Gammaproteobacteria</taxon>
        <taxon>Oceanospirillales</taxon>
        <taxon>Zooshikellaceae</taxon>
        <taxon>Spartinivicinus</taxon>
    </lineage>
</organism>